<gene>
    <name evidence="2" type="ORF">M0812_20055</name>
</gene>
<feature type="compositionally biased region" description="Polar residues" evidence="1">
    <location>
        <begin position="1"/>
        <end position="12"/>
    </location>
</feature>
<accession>A0AAV7Z1D5</accession>
<comment type="caution">
    <text evidence="2">The sequence shown here is derived from an EMBL/GenBank/DDBJ whole genome shotgun (WGS) entry which is preliminary data.</text>
</comment>
<evidence type="ECO:0000313" key="2">
    <source>
        <dbReference type="EMBL" id="KAJ3433997.1"/>
    </source>
</evidence>
<feature type="region of interest" description="Disordered" evidence="1">
    <location>
        <begin position="1"/>
        <end position="30"/>
    </location>
</feature>
<dbReference type="EMBL" id="JANTQA010000045">
    <property type="protein sequence ID" value="KAJ3433997.1"/>
    <property type="molecule type" value="Genomic_DNA"/>
</dbReference>
<evidence type="ECO:0000256" key="1">
    <source>
        <dbReference type="SAM" id="MobiDB-lite"/>
    </source>
</evidence>
<protein>
    <submittedName>
        <fullName evidence="2">Sin3 histone deacetylase corepressor complex component sds3</fullName>
    </submittedName>
</protein>
<dbReference type="Proteomes" id="UP001146793">
    <property type="component" value="Unassembled WGS sequence"/>
</dbReference>
<dbReference type="AlphaFoldDB" id="A0AAV7Z1D5"/>
<evidence type="ECO:0000313" key="3">
    <source>
        <dbReference type="Proteomes" id="UP001146793"/>
    </source>
</evidence>
<proteinExistence type="predicted"/>
<reference evidence="2" key="1">
    <citation type="submission" date="2022-08" db="EMBL/GenBank/DDBJ databases">
        <title>Novel sulphate-reducing endosymbionts in the free-living metamonad Anaeramoeba.</title>
        <authorList>
            <person name="Jerlstrom-Hultqvist J."/>
            <person name="Cepicka I."/>
            <person name="Gallot-Lavallee L."/>
            <person name="Salas-Leiva D."/>
            <person name="Curtis B.A."/>
            <person name="Zahonova K."/>
            <person name="Pipaliya S."/>
            <person name="Dacks J."/>
            <person name="Roger A.J."/>
        </authorList>
    </citation>
    <scope>NUCLEOTIDE SEQUENCE</scope>
    <source>
        <strain evidence="2">Busselton2</strain>
    </source>
</reference>
<organism evidence="2 3">
    <name type="scientific">Anaeramoeba flamelloides</name>
    <dbReference type="NCBI Taxonomy" id="1746091"/>
    <lineage>
        <taxon>Eukaryota</taxon>
        <taxon>Metamonada</taxon>
        <taxon>Anaeramoebidae</taxon>
        <taxon>Anaeramoeba</taxon>
    </lineage>
</organism>
<sequence length="318" mass="37447">MSETFQTTSKTDPNNEPKQKEITNNFEETEIETKTKTKTYSETKMEKELSQVLKRQRTLYENSVSISQDVRELSQKVNSVEYFNLISLKRQLHKGTHKKFQKQAKELGKAKDYRFRDSEEWYQFQLFNLEKLVEKETIKINNHFEKASRQLTQELIEKIKEGKGMLSRGVSPQNSFYIFEKTNEKRNKKNCSNLTEIEAKVNKVMVGLKEQDIQKDLQTIQNHFSEHTKNQKEDKTREKNHRIVVEIQGKHLIYDKINFFNGSGVYLKAEREDSLFGIITNITKDNIIIKHPDGKESEILLSQLRKNKYQLSTVSSLL</sequence>
<name>A0AAV7Z1D5_9EUKA</name>